<dbReference type="EMBL" id="BLVO01000012">
    <property type="protein sequence ID" value="GFM32962.1"/>
    <property type="molecule type" value="Genomic_DNA"/>
</dbReference>
<name>A0A7J0BIB0_9BACT</name>
<comment type="caution">
    <text evidence="1">The sequence shown here is derived from an EMBL/GenBank/DDBJ whole genome shotgun (WGS) entry which is preliminary data.</text>
</comment>
<gene>
    <name evidence="1" type="ORF">DSM101010T_13270</name>
</gene>
<sequence length="140" mass="15838">MPREMPQPPACTATPCLRPVSGEDCRHGNGEWTAMREPDRWNDDMARLQPGMPVHRAVPVFVGLQAIGKAVGAGPQTIKRWIREEAFPARRCSDGIYRASAESLLAWFRPPFPGSRDERRIVSNAGRNTPRYEAERVQWQ</sequence>
<reference evidence="1 2" key="1">
    <citation type="submission" date="2020-05" db="EMBL/GenBank/DDBJ databases">
        <title>Draft genome sequence of Desulfovibrio sp. strain HN2T.</title>
        <authorList>
            <person name="Ueno A."/>
            <person name="Tamazawa S."/>
            <person name="Tamamura S."/>
            <person name="Murakami T."/>
            <person name="Kiyama T."/>
            <person name="Inomata H."/>
            <person name="Amano Y."/>
            <person name="Miyakawa K."/>
            <person name="Tamaki H."/>
            <person name="Naganuma T."/>
            <person name="Kaneko K."/>
        </authorList>
    </citation>
    <scope>NUCLEOTIDE SEQUENCE [LARGE SCALE GENOMIC DNA]</scope>
    <source>
        <strain evidence="1 2">HN2</strain>
    </source>
</reference>
<protein>
    <recommendedName>
        <fullName evidence="3">DNA-binding protein</fullName>
    </recommendedName>
</protein>
<dbReference type="Proteomes" id="UP000503840">
    <property type="component" value="Unassembled WGS sequence"/>
</dbReference>
<dbReference type="AlphaFoldDB" id="A0A7J0BIB0"/>
<accession>A0A7J0BIB0</accession>
<keyword evidence="2" id="KW-1185">Reference proteome</keyword>
<evidence type="ECO:0008006" key="3">
    <source>
        <dbReference type="Google" id="ProtNLM"/>
    </source>
</evidence>
<proteinExistence type="predicted"/>
<organism evidence="1 2">
    <name type="scientific">Desulfovibrio subterraneus</name>
    <dbReference type="NCBI Taxonomy" id="2718620"/>
    <lineage>
        <taxon>Bacteria</taxon>
        <taxon>Pseudomonadati</taxon>
        <taxon>Thermodesulfobacteriota</taxon>
        <taxon>Desulfovibrionia</taxon>
        <taxon>Desulfovibrionales</taxon>
        <taxon>Desulfovibrionaceae</taxon>
        <taxon>Desulfovibrio</taxon>
    </lineage>
</organism>
<evidence type="ECO:0000313" key="2">
    <source>
        <dbReference type="Proteomes" id="UP000503840"/>
    </source>
</evidence>
<dbReference type="RefSeq" id="WP_174404616.1">
    <property type="nucleotide sequence ID" value="NZ_BLVO01000012.1"/>
</dbReference>
<evidence type="ECO:0000313" key="1">
    <source>
        <dbReference type="EMBL" id="GFM32962.1"/>
    </source>
</evidence>